<accession>A0A7W7T3N7</accession>
<protein>
    <submittedName>
        <fullName evidence="1">Uncharacterized protein</fullName>
    </submittedName>
</protein>
<dbReference type="AlphaFoldDB" id="A0A7W7T3N7"/>
<gene>
    <name evidence="1" type="ORF">F4559_002816</name>
</gene>
<sequence length="43" mass="4722">MKLLCAWDVRAIRHGDVGVSMRIGLPGVTTAVCELDHMSIQLK</sequence>
<organism evidence="1 2">
    <name type="scientific">Saccharothrix violaceirubra</name>
    <dbReference type="NCBI Taxonomy" id="413306"/>
    <lineage>
        <taxon>Bacteria</taxon>
        <taxon>Bacillati</taxon>
        <taxon>Actinomycetota</taxon>
        <taxon>Actinomycetes</taxon>
        <taxon>Pseudonocardiales</taxon>
        <taxon>Pseudonocardiaceae</taxon>
        <taxon>Saccharothrix</taxon>
    </lineage>
</organism>
<dbReference type="Proteomes" id="UP000542674">
    <property type="component" value="Unassembled WGS sequence"/>
</dbReference>
<evidence type="ECO:0000313" key="2">
    <source>
        <dbReference type="Proteomes" id="UP000542674"/>
    </source>
</evidence>
<evidence type="ECO:0000313" key="1">
    <source>
        <dbReference type="EMBL" id="MBB4965457.1"/>
    </source>
</evidence>
<comment type="caution">
    <text evidence="1">The sequence shown here is derived from an EMBL/GenBank/DDBJ whole genome shotgun (WGS) entry which is preliminary data.</text>
</comment>
<name>A0A7W7T3N7_9PSEU</name>
<proteinExistence type="predicted"/>
<dbReference type="EMBL" id="JACHJS010000001">
    <property type="protein sequence ID" value="MBB4965457.1"/>
    <property type="molecule type" value="Genomic_DNA"/>
</dbReference>
<reference evidence="1 2" key="1">
    <citation type="submission" date="2020-08" db="EMBL/GenBank/DDBJ databases">
        <title>Sequencing the genomes of 1000 actinobacteria strains.</title>
        <authorList>
            <person name="Klenk H.-P."/>
        </authorList>
    </citation>
    <scope>NUCLEOTIDE SEQUENCE [LARGE SCALE GENOMIC DNA]</scope>
    <source>
        <strain evidence="1 2">DSM 45084</strain>
    </source>
</reference>
<keyword evidence="2" id="KW-1185">Reference proteome</keyword>